<dbReference type="InterPro" id="IPR036249">
    <property type="entry name" value="Thioredoxin-like_sf"/>
</dbReference>
<evidence type="ECO:0000256" key="6">
    <source>
        <dbReference type="ARBA" id="ARBA00022968"/>
    </source>
</evidence>
<evidence type="ECO:0000256" key="4">
    <source>
        <dbReference type="ARBA" id="ARBA00022679"/>
    </source>
</evidence>
<protein>
    <recommendedName>
        <fullName evidence="12">GST N-terminal domain-containing protein</fullName>
    </recommendedName>
</protein>
<evidence type="ECO:0000256" key="2">
    <source>
        <dbReference type="ARBA" id="ARBA00008661"/>
    </source>
</evidence>
<comment type="similarity">
    <text evidence="2">Belongs to the glycosyltransferase 31 family.</text>
</comment>
<keyword evidence="9 11" id="KW-0472">Membrane</keyword>
<evidence type="ECO:0000256" key="10">
    <source>
        <dbReference type="SAM" id="MobiDB-lite"/>
    </source>
</evidence>
<feature type="region of interest" description="Disordered" evidence="10">
    <location>
        <begin position="1050"/>
        <end position="1073"/>
    </location>
</feature>
<comment type="subcellular location">
    <subcellularLocation>
        <location evidence="1">Golgi apparatus membrane</location>
        <topology evidence="1">Single-pass type II membrane protein</topology>
    </subcellularLocation>
</comment>
<dbReference type="CDD" id="cd00299">
    <property type="entry name" value="GST_C_family"/>
    <property type="match status" value="1"/>
</dbReference>
<evidence type="ECO:0000256" key="8">
    <source>
        <dbReference type="ARBA" id="ARBA00023034"/>
    </source>
</evidence>
<dbReference type="EMBL" id="NHYE01000443">
    <property type="protein sequence ID" value="PPR05710.1"/>
    <property type="molecule type" value="Genomic_DNA"/>
</dbReference>
<dbReference type="PANTHER" id="PTHR11214">
    <property type="entry name" value="BETA-1,3-N-ACETYLGLUCOSAMINYLTRANSFERASE"/>
    <property type="match status" value="1"/>
</dbReference>
<name>A0A409YRU2_9AGAR</name>
<sequence>MTNVPKAVLYYYPKSVWSAVALLAIEEKGYGPDEIDRKVVDLSKGENYDPTFLRLNPKATVPVLVVPYENSLSEDTESRYKALIETKAIVEFLDKSRSAISRTHTTSDAPAPILSPATIAATTSCTAIIDLLHSEIANPNTLRYVNARDDESLKALAKETTTTLHQRQQALKGYLSDAEKGTIRVSDKVKKLWLEKLDAINLILAVLVDAEKPQAALGEQEKANRLAFFKTARQAWEVNLSDVLTQLSKEMIGPYALGDQFSIADLHLGGWLSRVARLAGATKEDDGSTVVSKLERYIGGGFLLARDFTTEQARRENANAQKLSKLGAFWDALRERPSWKRVYVNSTDDEDTATLNIHSFPPNSRFLFPASAASTPSVSPLPSRSTSPLPQFYPSPHSGSSCPSESESEEPTSPLLLDRAPSRNVTWRAHSRQRSWWSISGHRRQKRTWRLSRVTRRWLRRLVRSPFFPSQPITIVLTLILFSIFAISLTLLLIYVLNPDKEPLPWRAYCSHPSLAPPFNHPLQPNTPHFYPNFTDGRPYPPFPHAELDRLPPAGVFVGVFSVDSAFDRRNLVRTTWASHPRSREGANEGDDGVGTSRTLVRFVLGQPSREWERRVKLEMEMYNDIIILPIAENMNGGKSHTYFSWAAINAWVPPVYTSAAVPPPSFSYSNFTSTPPPLAPHDPFLAWQDINSGSPKPWVRPDYVVKVDDDSFVMLAELEARLRLELHSNPRQDNARQREHAGHGASAAPNTTHHPSAAASLSPGPAAGAFFSPNHRASIGSTTTAHNNNNNQDPLIYWGYLVTNRLHMFMAGELYALSWSLVDWASKDPTVKMLTRGAEDKQTASWMRIHPRASDVRWTSERCWIYDHPRSGTVYAHGFLFPSEVTRVRKAMDAELERAAQQAPLGAGATPTSVLGSGTPAAWGHSSVSTFHARYTPPLPDLSTKHSVEALVEGSDMSLLREGNPMTPDYAWSHREGRRARYEGNRVGGTVVVHYIKKNMWYLETALALLEGEEQSEAERYESSRRTQAQTQTQTNQVVPVPVVPGLGTGLAGQPHPYQRKPVVMDLHGRGH</sequence>
<dbReference type="AlphaFoldDB" id="A0A409YRU2"/>
<feature type="compositionally biased region" description="Basic and acidic residues" evidence="10">
    <location>
        <begin position="729"/>
        <end position="743"/>
    </location>
</feature>
<keyword evidence="7 11" id="KW-1133">Transmembrane helix</keyword>
<evidence type="ECO:0000256" key="1">
    <source>
        <dbReference type="ARBA" id="ARBA00004323"/>
    </source>
</evidence>
<evidence type="ECO:0000256" key="5">
    <source>
        <dbReference type="ARBA" id="ARBA00022692"/>
    </source>
</evidence>
<dbReference type="SUPFAM" id="SSF47616">
    <property type="entry name" value="GST C-terminal domain-like"/>
    <property type="match status" value="1"/>
</dbReference>
<reference evidence="13 14" key="1">
    <citation type="journal article" date="2018" name="Evol. Lett.">
        <title>Horizontal gene cluster transfer increased hallucinogenic mushroom diversity.</title>
        <authorList>
            <person name="Reynolds H.T."/>
            <person name="Vijayakumar V."/>
            <person name="Gluck-Thaler E."/>
            <person name="Korotkin H.B."/>
            <person name="Matheny P.B."/>
            <person name="Slot J.C."/>
        </authorList>
    </citation>
    <scope>NUCLEOTIDE SEQUENCE [LARGE SCALE GENOMIC DNA]</scope>
    <source>
        <strain evidence="13 14">SRW20</strain>
    </source>
</reference>
<feature type="domain" description="GST N-terminal" evidence="12">
    <location>
        <begin position="5"/>
        <end position="101"/>
    </location>
</feature>
<dbReference type="Gene3D" id="1.20.1050.10">
    <property type="match status" value="1"/>
</dbReference>
<evidence type="ECO:0000256" key="11">
    <source>
        <dbReference type="SAM" id="Phobius"/>
    </source>
</evidence>
<dbReference type="InterPro" id="IPR004045">
    <property type="entry name" value="Glutathione_S-Trfase_N"/>
</dbReference>
<dbReference type="GO" id="GO:0051072">
    <property type="term" value="P:4,6-pyruvylated galactose residue biosynthetic process"/>
    <property type="evidence" value="ECO:0007669"/>
    <property type="project" value="TreeGrafter"/>
</dbReference>
<dbReference type="InterPro" id="IPR036282">
    <property type="entry name" value="Glutathione-S-Trfase_C_sf"/>
</dbReference>
<evidence type="ECO:0000256" key="3">
    <source>
        <dbReference type="ARBA" id="ARBA00022676"/>
    </source>
</evidence>
<dbReference type="GO" id="GO:0000139">
    <property type="term" value="C:Golgi membrane"/>
    <property type="evidence" value="ECO:0007669"/>
    <property type="project" value="UniProtKB-SubCell"/>
</dbReference>
<dbReference type="STRING" id="231916.A0A409YRU2"/>
<evidence type="ECO:0000313" key="14">
    <source>
        <dbReference type="Proteomes" id="UP000284706"/>
    </source>
</evidence>
<dbReference type="CDD" id="cd00570">
    <property type="entry name" value="GST_N_family"/>
    <property type="match status" value="1"/>
</dbReference>
<evidence type="ECO:0000256" key="7">
    <source>
        <dbReference type="ARBA" id="ARBA00022989"/>
    </source>
</evidence>
<feature type="transmembrane region" description="Helical" evidence="11">
    <location>
        <begin position="473"/>
        <end position="497"/>
    </location>
</feature>
<keyword evidence="14" id="KW-1185">Reference proteome</keyword>
<comment type="caution">
    <text evidence="13">The sequence shown here is derived from an EMBL/GenBank/DDBJ whole genome shotgun (WGS) entry which is preliminary data.</text>
</comment>
<keyword evidence="3" id="KW-0328">Glycosyltransferase</keyword>
<dbReference type="Gene3D" id="3.40.30.10">
    <property type="entry name" value="Glutaredoxin"/>
    <property type="match status" value="1"/>
</dbReference>
<dbReference type="InterPro" id="IPR002659">
    <property type="entry name" value="Glyco_trans_31"/>
</dbReference>
<accession>A0A409YRU2</accession>
<evidence type="ECO:0000256" key="9">
    <source>
        <dbReference type="ARBA" id="ARBA00023136"/>
    </source>
</evidence>
<dbReference type="Proteomes" id="UP000284706">
    <property type="component" value="Unassembled WGS sequence"/>
</dbReference>
<feature type="compositionally biased region" description="Low complexity" evidence="10">
    <location>
        <begin position="756"/>
        <end position="766"/>
    </location>
</feature>
<feature type="region of interest" description="Disordered" evidence="10">
    <location>
        <begin position="729"/>
        <end position="766"/>
    </location>
</feature>
<dbReference type="PROSITE" id="PS50404">
    <property type="entry name" value="GST_NTER"/>
    <property type="match status" value="1"/>
</dbReference>
<keyword evidence="8" id="KW-0333">Golgi apparatus</keyword>
<dbReference type="InParanoid" id="A0A409YRU2"/>
<evidence type="ECO:0000313" key="13">
    <source>
        <dbReference type="EMBL" id="PPR05710.1"/>
    </source>
</evidence>
<keyword evidence="4" id="KW-0808">Transferase</keyword>
<keyword evidence="5 11" id="KW-0812">Transmembrane</keyword>
<gene>
    <name evidence="13" type="ORF">CVT26_008951</name>
</gene>
<organism evidence="13 14">
    <name type="scientific">Gymnopilus dilepis</name>
    <dbReference type="NCBI Taxonomy" id="231916"/>
    <lineage>
        <taxon>Eukaryota</taxon>
        <taxon>Fungi</taxon>
        <taxon>Dikarya</taxon>
        <taxon>Basidiomycota</taxon>
        <taxon>Agaricomycotina</taxon>
        <taxon>Agaricomycetes</taxon>
        <taxon>Agaricomycetidae</taxon>
        <taxon>Agaricales</taxon>
        <taxon>Agaricineae</taxon>
        <taxon>Hymenogastraceae</taxon>
        <taxon>Gymnopilus</taxon>
    </lineage>
</organism>
<dbReference type="SUPFAM" id="SSF52833">
    <property type="entry name" value="Thioredoxin-like"/>
    <property type="match status" value="1"/>
</dbReference>
<proteinExistence type="inferred from homology"/>
<feature type="compositionally biased region" description="Low complexity" evidence="10">
    <location>
        <begin position="377"/>
        <end position="405"/>
    </location>
</feature>
<feature type="region of interest" description="Disordered" evidence="10">
    <location>
        <begin position="377"/>
        <end position="417"/>
    </location>
</feature>
<keyword evidence="6" id="KW-0735">Signal-anchor</keyword>
<dbReference type="PANTHER" id="PTHR11214:SF333">
    <property type="entry name" value="GLYCOSYLTRANSFERASE FAMILY 31 PROTEIN"/>
    <property type="match status" value="1"/>
</dbReference>
<dbReference type="GO" id="GO:0016758">
    <property type="term" value="F:hexosyltransferase activity"/>
    <property type="evidence" value="ECO:0007669"/>
    <property type="project" value="InterPro"/>
</dbReference>
<dbReference type="Pfam" id="PF13409">
    <property type="entry name" value="GST_N_2"/>
    <property type="match status" value="1"/>
</dbReference>
<dbReference type="OrthoDB" id="2139606at2759"/>
<evidence type="ECO:0000259" key="12">
    <source>
        <dbReference type="PROSITE" id="PS50404"/>
    </source>
</evidence>